<dbReference type="Proteomes" id="UP000657385">
    <property type="component" value="Unassembled WGS sequence"/>
</dbReference>
<feature type="transmembrane region" description="Helical" evidence="2">
    <location>
        <begin position="86"/>
        <end position="108"/>
    </location>
</feature>
<keyword evidence="2" id="KW-0812">Transmembrane</keyword>
<dbReference type="RefSeq" id="WP_196197555.1">
    <property type="nucleotide sequence ID" value="NZ_JADPRT010000016.1"/>
</dbReference>
<evidence type="ECO:0000313" key="4">
    <source>
        <dbReference type="Proteomes" id="UP000657385"/>
    </source>
</evidence>
<feature type="transmembrane region" description="Helical" evidence="2">
    <location>
        <begin position="145"/>
        <end position="169"/>
    </location>
</feature>
<evidence type="ECO:0000256" key="2">
    <source>
        <dbReference type="SAM" id="Phobius"/>
    </source>
</evidence>
<feature type="transmembrane region" description="Helical" evidence="2">
    <location>
        <begin position="181"/>
        <end position="201"/>
    </location>
</feature>
<gene>
    <name evidence="3" type="ORF">I2501_30610</name>
</gene>
<comment type="caution">
    <text evidence="3">The sequence shown here is derived from an EMBL/GenBank/DDBJ whole genome shotgun (WGS) entry which is preliminary data.</text>
</comment>
<reference evidence="3" key="1">
    <citation type="submission" date="2020-11" db="EMBL/GenBank/DDBJ databases">
        <title>Isolation and identification of active actinomycetes.</title>
        <authorList>
            <person name="Yu B."/>
        </authorList>
    </citation>
    <scope>NUCLEOTIDE SEQUENCE</scope>
    <source>
        <strain evidence="3">NEAU-YB345</strain>
    </source>
</reference>
<sequence>MTTPGPTPPNGPSGPSGISGIGGVSSAEVAEAPTATATPVVSVAVAEKKSWSPRPNEVRSPEQKEMDELTDEELEALTEETISKGVLGGASAVVAAALGLVSISGTWLGTLLQQRQQLIGNIASSSKAAADQIKAGYTDPWHLLAAWNGAFALVAVLVGGFTVFGGRFLSSRELPSWVRAVAWAGVALGVIGLFISAAIYFDFFTAAIKPPASSTSPTG</sequence>
<evidence type="ECO:0000313" key="3">
    <source>
        <dbReference type="EMBL" id="MBF9072384.1"/>
    </source>
</evidence>
<organism evidence="3 4">
    <name type="scientific">Streptacidiphilus fuscans</name>
    <dbReference type="NCBI Taxonomy" id="2789292"/>
    <lineage>
        <taxon>Bacteria</taxon>
        <taxon>Bacillati</taxon>
        <taxon>Actinomycetota</taxon>
        <taxon>Actinomycetes</taxon>
        <taxon>Kitasatosporales</taxon>
        <taxon>Streptomycetaceae</taxon>
        <taxon>Streptacidiphilus</taxon>
    </lineage>
</organism>
<accession>A0A931B8E9</accession>
<proteinExistence type="predicted"/>
<keyword evidence="2" id="KW-0472">Membrane</keyword>
<keyword evidence="2" id="KW-1133">Transmembrane helix</keyword>
<feature type="compositionally biased region" description="Basic and acidic residues" evidence="1">
    <location>
        <begin position="46"/>
        <end position="67"/>
    </location>
</feature>
<protein>
    <submittedName>
        <fullName evidence="3">Uncharacterized protein</fullName>
    </submittedName>
</protein>
<keyword evidence="4" id="KW-1185">Reference proteome</keyword>
<name>A0A931B8E9_9ACTN</name>
<feature type="compositionally biased region" description="Pro residues" evidence="1">
    <location>
        <begin position="1"/>
        <end position="12"/>
    </location>
</feature>
<feature type="region of interest" description="Disordered" evidence="1">
    <location>
        <begin position="1"/>
        <end position="69"/>
    </location>
</feature>
<dbReference type="AlphaFoldDB" id="A0A931B8E9"/>
<dbReference type="EMBL" id="JADPRT010000016">
    <property type="protein sequence ID" value="MBF9072384.1"/>
    <property type="molecule type" value="Genomic_DNA"/>
</dbReference>
<feature type="compositionally biased region" description="Low complexity" evidence="1">
    <location>
        <begin position="24"/>
        <end position="45"/>
    </location>
</feature>
<evidence type="ECO:0000256" key="1">
    <source>
        <dbReference type="SAM" id="MobiDB-lite"/>
    </source>
</evidence>